<feature type="compositionally biased region" description="Pro residues" evidence="7">
    <location>
        <begin position="12"/>
        <end position="24"/>
    </location>
</feature>
<evidence type="ECO:0000313" key="9">
    <source>
        <dbReference type="EMBL" id="EDY62286.2"/>
    </source>
</evidence>
<dbReference type="HOGENOM" id="CLU_090389_0_2_11"/>
<dbReference type="PRINTS" id="PR00421">
    <property type="entry name" value="THIOREDOXIN"/>
</dbReference>
<reference evidence="10" key="2">
    <citation type="submission" date="2009-10" db="EMBL/GenBank/DDBJ databases">
        <title>The genome sequence of Streptomyces pristinaespiralis strain ATCC 25486.</title>
        <authorList>
            <consortium name="The Broad Institute Genome Sequencing Platform"/>
            <consortium name="Broad Institute Microbial Sequencing Center"/>
            <person name="Fischbach M."/>
            <person name="Godfrey P."/>
            <person name="Ward D."/>
            <person name="Young S."/>
            <person name="Zeng Q."/>
            <person name="Koehrsen M."/>
            <person name="Alvarado L."/>
            <person name="Berlin A.M."/>
            <person name="Bochicchio J."/>
            <person name="Borenstein D."/>
            <person name="Chapman S.B."/>
            <person name="Chen Z."/>
            <person name="Engels R."/>
            <person name="Freedman E."/>
            <person name="Gellesch M."/>
            <person name="Goldberg J."/>
            <person name="Griggs A."/>
            <person name="Gujja S."/>
            <person name="Heilman E.R."/>
            <person name="Heiman D.I."/>
            <person name="Hepburn T.A."/>
            <person name="Howarth C."/>
            <person name="Jen D."/>
            <person name="Larson L."/>
            <person name="Lewis B."/>
            <person name="Mehta T."/>
            <person name="Park D."/>
            <person name="Pearson M."/>
            <person name="Richards J."/>
            <person name="Roberts A."/>
            <person name="Saif S."/>
            <person name="Shea T.D."/>
            <person name="Shenoy N."/>
            <person name="Sisk P."/>
            <person name="Stolte C."/>
            <person name="Sykes S.N."/>
            <person name="Thomson T."/>
            <person name="Walk T."/>
            <person name="White J."/>
            <person name="Yandava C."/>
            <person name="Straight P."/>
            <person name="Clardy J."/>
            <person name="Hung D."/>
            <person name="Kolter R."/>
            <person name="Mekalanos J."/>
            <person name="Walker S."/>
            <person name="Walsh C.T."/>
            <person name="Wieland-Brown L.C."/>
            <person name="Haas B."/>
            <person name="Nusbaum C."/>
            <person name="Birren B."/>
        </authorList>
    </citation>
    <scope>NUCLEOTIDE SEQUENCE [LARGE SCALE GENOMIC DNA]</scope>
    <source>
        <strain evidence="10">ATCC 25486 / DSM 40338 / CBS 914.69 / JCM 4507 / NBRC 13074 / NRRL 2958 / 5647</strain>
    </source>
</reference>
<dbReference type="PROSITE" id="PS00194">
    <property type="entry name" value="THIOREDOXIN_1"/>
    <property type="match status" value="1"/>
</dbReference>
<feature type="compositionally biased region" description="Basic residues" evidence="7">
    <location>
        <begin position="34"/>
        <end position="44"/>
    </location>
</feature>
<dbReference type="PROSITE" id="PS51352">
    <property type="entry name" value="THIOREDOXIN_2"/>
    <property type="match status" value="1"/>
</dbReference>
<dbReference type="GO" id="GO:0045454">
    <property type="term" value="P:cell redox homeostasis"/>
    <property type="evidence" value="ECO:0007669"/>
    <property type="project" value="TreeGrafter"/>
</dbReference>
<evidence type="ECO:0000256" key="7">
    <source>
        <dbReference type="SAM" id="MobiDB-lite"/>
    </source>
</evidence>
<dbReference type="PANTHER" id="PTHR45663:SF11">
    <property type="entry name" value="GEO12009P1"/>
    <property type="match status" value="1"/>
</dbReference>
<dbReference type="AlphaFoldDB" id="B5H625"/>
<keyword evidence="2" id="KW-0813">Transport</keyword>
<feature type="compositionally biased region" description="Low complexity" evidence="7">
    <location>
        <begin position="1"/>
        <end position="11"/>
    </location>
</feature>
<accession>B5H625</accession>
<evidence type="ECO:0000313" key="10">
    <source>
        <dbReference type="Proteomes" id="UP000002805"/>
    </source>
</evidence>
<dbReference type="GO" id="GO:0015035">
    <property type="term" value="F:protein-disulfide reductase activity"/>
    <property type="evidence" value="ECO:0007669"/>
    <property type="project" value="UniProtKB-UniRule"/>
</dbReference>
<feature type="compositionally biased region" description="Pro residues" evidence="7">
    <location>
        <begin position="46"/>
        <end position="57"/>
    </location>
</feature>
<protein>
    <recommendedName>
        <fullName evidence="6">Thioredoxin</fullName>
    </recommendedName>
</protein>
<dbReference type="EMBL" id="CM000950">
    <property type="protein sequence ID" value="EDY62286.2"/>
    <property type="molecule type" value="Genomic_DNA"/>
</dbReference>
<feature type="region of interest" description="Disordered" evidence="7">
    <location>
        <begin position="1"/>
        <end position="67"/>
    </location>
</feature>
<evidence type="ECO:0000256" key="4">
    <source>
        <dbReference type="ARBA" id="ARBA00023157"/>
    </source>
</evidence>
<dbReference type="GO" id="GO:0005829">
    <property type="term" value="C:cytosol"/>
    <property type="evidence" value="ECO:0007669"/>
    <property type="project" value="TreeGrafter"/>
</dbReference>
<dbReference type="Gene3D" id="3.40.30.10">
    <property type="entry name" value="Glutaredoxin"/>
    <property type="match status" value="1"/>
</dbReference>
<keyword evidence="3" id="KW-0249">Electron transport</keyword>
<keyword evidence="4" id="KW-1015">Disulfide bond</keyword>
<dbReference type="InterPro" id="IPR036249">
    <property type="entry name" value="Thioredoxin-like_sf"/>
</dbReference>
<dbReference type="Proteomes" id="UP000002805">
    <property type="component" value="Chromosome"/>
</dbReference>
<dbReference type="CDD" id="cd02947">
    <property type="entry name" value="TRX_family"/>
    <property type="match status" value="1"/>
</dbReference>
<dbReference type="InterPro" id="IPR005746">
    <property type="entry name" value="Thioredoxin"/>
</dbReference>
<dbReference type="NCBIfam" id="TIGR01068">
    <property type="entry name" value="thioredoxin"/>
    <property type="match status" value="1"/>
</dbReference>
<proteinExistence type="inferred from homology"/>
<sequence length="175" mass="19042">MTWSTTPTARPSRPPGPAAPPPWTPSASSPLFRTARRRPSRRRPPWSDPPWTTPPHTPQRSKEAAVAGALKNVTDDSFEEEVLKSDKPVLVDFWAAWCGPCRQIAPSLEAIAAEHGDKIQVVKLNIDENPATAAKYGVMSIPTLNVYQNGEVAKTIVGAKPKAAIVRDLESFIGE</sequence>
<comment type="similarity">
    <text evidence="1">Belongs to the thioredoxin family.</text>
</comment>
<keyword evidence="5" id="KW-0676">Redox-active center</keyword>
<evidence type="ECO:0000259" key="8">
    <source>
        <dbReference type="PROSITE" id="PS51352"/>
    </source>
</evidence>
<feature type="domain" description="Thioredoxin" evidence="8">
    <location>
        <begin position="59"/>
        <end position="174"/>
    </location>
</feature>
<dbReference type="SUPFAM" id="SSF52833">
    <property type="entry name" value="Thioredoxin-like"/>
    <property type="match status" value="1"/>
</dbReference>
<dbReference type="Pfam" id="PF00085">
    <property type="entry name" value="Thioredoxin"/>
    <property type="match status" value="1"/>
</dbReference>
<gene>
    <name evidence="9" type="ORF">SSDG_00604</name>
</gene>
<keyword evidence="10" id="KW-1185">Reference proteome</keyword>
<name>B5H625_STRE2</name>
<dbReference type="PANTHER" id="PTHR45663">
    <property type="entry name" value="GEO12009P1"/>
    <property type="match status" value="1"/>
</dbReference>
<evidence type="ECO:0000256" key="3">
    <source>
        <dbReference type="ARBA" id="ARBA00022982"/>
    </source>
</evidence>
<reference evidence="10" key="1">
    <citation type="submission" date="2008-02" db="EMBL/GenBank/DDBJ databases">
        <authorList>
            <consortium name="The Broad Institute Genome Sequencing Platform"/>
            <person name="Fischbach M."/>
            <person name="Ward D."/>
            <person name="Young S."/>
            <person name="Jaffe D."/>
            <person name="Gnerre S."/>
            <person name="Berlin A."/>
            <person name="Heiman D."/>
            <person name="Hepburn T."/>
            <person name="Sykes S."/>
            <person name="Alvarado L."/>
            <person name="Kodira C.D."/>
            <person name="Straight P."/>
            <person name="Clardy J."/>
            <person name="Hung D."/>
            <person name="Kolter R."/>
            <person name="Mekalanos J."/>
            <person name="Walker S."/>
            <person name="Walsh C.T."/>
            <person name="Lander E."/>
            <person name="Galagan J."/>
            <person name="Nusbaum C."/>
            <person name="Birren B."/>
        </authorList>
    </citation>
    <scope>NUCLEOTIDE SEQUENCE [LARGE SCALE GENOMIC DNA]</scope>
    <source>
        <strain evidence="10">ATCC 25486 / DSM 40338 / CBS 914.69 / JCM 4507 / NBRC 13074 / NRRL 2958 / 5647</strain>
    </source>
</reference>
<dbReference type="InterPro" id="IPR017937">
    <property type="entry name" value="Thioredoxin_CS"/>
</dbReference>
<organism evidence="9 10">
    <name type="scientific">Streptomyces pristinaespiralis (strain ATCC 25486 / DSM 40338 / CBS 914.69 / JCM 4507 / KCC S-0507 / NBRC 13074 / NRRL 2958 / 5647)</name>
    <dbReference type="NCBI Taxonomy" id="457429"/>
    <lineage>
        <taxon>Bacteria</taxon>
        <taxon>Bacillati</taxon>
        <taxon>Actinomycetota</taxon>
        <taxon>Actinomycetes</taxon>
        <taxon>Kitasatosporales</taxon>
        <taxon>Streptomycetaceae</taxon>
        <taxon>Streptomyces</taxon>
    </lineage>
</organism>
<dbReference type="eggNOG" id="COG3118">
    <property type="taxonomic scope" value="Bacteria"/>
</dbReference>
<evidence type="ECO:0000256" key="1">
    <source>
        <dbReference type="ARBA" id="ARBA00008987"/>
    </source>
</evidence>
<evidence type="ECO:0000256" key="5">
    <source>
        <dbReference type="ARBA" id="ARBA00023284"/>
    </source>
</evidence>
<dbReference type="FunFam" id="3.40.30.10:FF:000001">
    <property type="entry name" value="Thioredoxin"/>
    <property type="match status" value="1"/>
</dbReference>
<evidence type="ECO:0000256" key="6">
    <source>
        <dbReference type="NCBIfam" id="TIGR01068"/>
    </source>
</evidence>
<dbReference type="InterPro" id="IPR013766">
    <property type="entry name" value="Thioredoxin_domain"/>
</dbReference>
<evidence type="ECO:0000256" key="2">
    <source>
        <dbReference type="ARBA" id="ARBA00022448"/>
    </source>
</evidence>